<gene>
    <name evidence="1" type="ORF">RM479_08140</name>
</gene>
<protein>
    <submittedName>
        <fullName evidence="1">Uncharacterized protein</fullName>
    </submittedName>
</protein>
<evidence type="ECO:0000313" key="1">
    <source>
        <dbReference type="EMBL" id="MDT0328381.1"/>
    </source>
</evidence>
<reference evidence="2" key="1">
    <citation type="submission" date="2023-07" db="EMBL/GenBank/DDBJ databases">
        <title>30 novel species of actinomycetes from the DSMZ collection.</title>
        <authorList>
            <person name="Nouioui I."/>
        </authorList>
    </citation>
    <scope>NUCLEOTIDE SEQUENCE [LARGE SCALE GENOMIC DNA]</scope>
    <source>
        <strain evidence="2">DSM 44743</strain>
    </source>
</reference>
<comment type="caution">
    <text evidence="1">The sequence shown here is derived from an EMBL/GenBank/DDBJ whole genome shotgun (WGS) entry which is preliminary data.</text>
</comment>
<dbReference type="EMBL" id="JAVREP010000004">
    <property type="protein sequence ID" value="MDT0328381.1"/>
    <property type="molecule type" value="Genomic_DNA"/>
</dbReference>
<name>A0ABU2M6V5_9ACTN</name>
<proteinExistence type="predicted"/>
<dbReference type="Proteomes" id="UP001183390">
    <property type="component" value="Unassembled WGS sequence"/>
</dbReference>
<sequence length="150" mass="16922">MTTTRSGGGLVYPDANTTPWPLNHHAYVRACADRLRKDLSDAPLLHFPECHMQRHEVRSARVSVGPSEGTRPLTLFWNELRGWTHRREGARVPLVLGAETLLSPETFAVAVTALLSPDPRVLLTVEDRSRYAAHPVDPFFERRLASYRRG</sequence>
<accession>A0ABU2M6V5</accession>
<organism evidence="1 2">
    <name type="scientific">Nocardiopsis lambiniae</name>
    <dbReference type="NCBI Taxonomy" id="3075539"/>
    <lineage>
        <taxon>Bacteria</taxon>
        <taxon>Bacillati</taxon>
        <taxon>Actinomycetota</taxon>
        <taxon>Actinomycetes</taxon>
        <taxon>Streptosporangiales</taxon>
        <taxon>Nocardiopsidaceae</taxon>
        <taxon>Nocardiopsis</taxon>
    </lineage>
</organism>
<dbReference type="RefSeq" id="WP_311511109.1">
    <property type="nucleotide sequence ID" value="NZ_JAVREP010000004.1"/>
</dbReference>
<keyword evidence="2" id="KW-1185">Reference proteome</keyword>
<evidence type="ECO:0000313" key="2">
    <source>
        <dbReference type="Proteomes" id="UP001183390"/>
    </source>
</evidence>